<feature type="chain" id="PRO_5017033646" description="Secreted protein" evidence="2">
    <location>
        <begin position="20"/>
        <end position="88"/>
    </location>
</feature>
<feature type="region of interest" description="Disordered" evidence="1">
    <location>
        <begin position="64"/>
        <end position="88"/>
    </location>
</feature>
<proteinExistence type="predicted"/>
<dbReference type="AlphaFoldDB" id="A0A368S3C1"/>
<sequence>MFLVRVGAWCPRMLVACTAICRSGRCVCGFGWSSRESNFCAFSCWEESFIFVVNSMVTQRKRERGGLHPHDAGYARPSDQVDGWPTSR</sequence>
<dbReference type="EMBL" id="CM003535">
    <property type="protein sequence ID" value="RCV36861.1"/>
    <property type="molecule type" value="Genomic_DNA"/>
</dbReference>
<reference evidence="3" key="2">
    <citation type="submission" date="2015-07" db="EMBL/GenBank/DDBJ databases">
        <authorList>
            <person name="Noorani M."/>
        </authorList>
    </citation>
    <scope>NUCLEOTIDE SEQUENCE</scope>
    <source>
        <strain evidence="3">Yugu1</strain>
    </source>
</reference>
<evidence type="ECO:0008006" key="4">
    <source>
        <dbReference type="Google" id="ProtNLM"/>
    </source>
</evidence>
<protein>
    <recommendedName>
        <fullName evidence="4">Secreted protein</fullName>
    </recommendedName>
</protein>
<evidence type="ECO:0000256" key="1">
    <source>
        <dbReference type="SAM" id="MobiDB-lite"/>
    </source>
</evidence>
<name>A0A368S3C1_SETIT</name>
<evidence type="ECO:0000256" key="2">
    <source>
        <dbReference type="SAM" id="SignalP"/>
    </source>
</evidence>
<evidence type="ECO:0000313" key="3">
    <source>
        <dbReference type="EMBL" id="RCV36861.1"/>
    </source>
</evidence>
<accession>A0A368S3C1</accession>
<reference evidence="3" key="1">
    <citation type="journal article" date="2012" name="Nat. Biotechnol.">
        <title>Reference genome sequence of the model plant Setaria.</title>
        <authorList>
            <person name="Bennetzen J.L."/>
            <person name="Schmutz J."/>
            <person name="Wang H."/>
            <person name="Percifield R."/>
            <person name="Hawkins J."/>
            <person name="Pontaroli A.C."/>
            <person name="Estep M."/>
            <person name="Feng L."/>
            <person name="Vaughn J.N."/>
            <person name="Grimwood J."/>
            <person name="Jenkins J."/>
            <person name="Barry K."/>
            <person name="Lindquist E."/>
            <person name="Hellsten U."/>
            <person name="Deshpande S."/>
            <person name="Wang X."/>
            <person name="Wu X."/>
            <person name="Mitros T."/>
            <person name="Triplett J."/>
            <person name="Yang X."/>
            <person name="Ye C.Y."/>
            <person name="Mauro-Herrera M."/>
            <person name="Wang L."/>
            <person name="Li P."/>
            <person name="Sharma M."/>
            <person name="Sharma R."/>
            <person name="Ronald P.C."/>
            <person name="Panaud O."/>
            <person name="Kellogg E.A."/>
            <person name="Brutnell T.P."/>
            <person name="Doust A.N."/>
            <person name="Tuskan G.A."/>
            <person name="Rokhsar D."/>
            <person name="Devos K.M."/>
        </authorList>
    </citation>
    <scope>NUCLEOTIDE SEQUENCE [LARGE SCALE GENOMIC DNA]</scope>
    <source>
        <strain evidence="3">Yugu1</strain>
    </source>
</reference>
<keyword evidence="2" id="KW-0732">Signal</keyword>
<gene>
    <name evidence="3" type="ORF">SETIT_8G015500v2</name>
</gene>
<feature type="signal peptide" evidence="2">
    <location>
        <begin position="1"/>
        <end position="19"/>
    </location>
</feature>
<organism evidence="3">
    <name type="scientific">Setaria italica</name>
    <name type="common">Foxtail millet</name>
    <name type="synonym">Panicum italicum</name>
    <dbReference type="NCBI Taxonomy" id="4555"/>
    <lineage>
        <taxon>Eukaryota</taxon>
        <taxon>Viridiplantae</taxon>
        <taxon>Streptophyta</taxon>
        <taxon>Embryophyta</taxon>
        <taxon>Tracheophyta</taxon>
        <taxon>Spermatophyta</taxon>
        <taxon>Magnoliopsida</taxon>
        <taxon>Liliopsida</taxon>
        <taxon>Poales</taxon>
        <taxon>Poaceae</taxon>
        <taxon>PACMAD clade</taxon>
        <taxon>Panicoideae</taxon>
        <taxon>Panicodae</taxon>
        <taxon>Paniceae</taxon>
        <taxon>Cenchrinae</taxon>
        <taxon>Setaria</taxon>
    </lineage>
</organism>
<feature type="compositionally biased region" description="Basic and acidic residues" evidence="1">
    <location>
        <begin position="64"/>
        <end position="73"/>
    </location>
</feature>